<feature type="transmembrane region" description="Helical" evidence="6">
    <location>
        <begin position="181"/>
        <end position="202"/>
    </location>
</feature>
<keyword evidence="8" id="KW-1185">Reference proteome</keyword>
<dbReference type="InterPro" id="IPR001123">
    <property type="entry name" value="LeuE-type"/>
</dbReference>
<keyword evidence="2" id="KW-1003">Cell membrane</keyword>
<organism evidence="7 8">
    <name type="scientific">Candidatus Cetobacterium colombiensis</name>
    <dbReference type="NCBI Taxonomy" id="3073100"/>
    <lineage>
        <taxon>Bacteria</taxon>
        <taxon>Fusobacteriati</taxon>
        <taxon>Fusobacteriota</taxon>
        <taxon>Fusobacteriia</taxon>
        <taxon>Fusobacteriales</taxon>
        <taxon>Fusobacteriaceae</taxon>
        <taxon>Cetobacterium</taxon>
    </lineage>
</organism>
<feature type="transmembrane region" description="Helical" evidence="6">
    <location>
        <begin position="70"/>
        <end position="90"/>
    </location>
</feature>
<evidence type="ECO:0000256" key="2">
    <source>
        <dbReference type="ARBA" id="ARBA00022475"/>
    </source>
</evidence>
<proteinExistence type="predicted"/>
<sequence>MIFLKGIITGLILSLPFGPVGIYCMEKAMIEGEKKAYVSALGMVTVDIIYGIISFLFISRVESYVIKFETPLKVLISVFLIVIGSKKFFGKPKVKEVEDDNYTLVQDYFETFLLAIFNISSVLVIAGIYTLLGVLDSPIKEMTVLELSTGIGIGGASLWFTTIFLIYHFKKKVTMDMLLKLSKLSGLVILIFGIATIIFAFYK</sequence>
<keyword evidence="5 6" id="KW-0472">Membrane</keyword>
<accession>A0ABU4W7U8</accession>
<evidence type="ECO:0000313" key="7">
    <source>
        <dbReference type="EMBL" id="MDX8335610.1"/>
    </source>
</evidence>
<feature type="transmembrane region" description="Helical" evidence="6">
    <location>
        <begin position="111"/>
        <end position="135"/>
    </location>
</feature>
<comment type="caution">
    <text evidence="7">The sequence shown here is derived from an EMBL/GenBank/DDBJ whole genome shotgun (WGS) entry which is preliminary data.</text>
</comment>
<protein>
    <submittedName>
        <fullName evidence="7">Lysine transporter LysE</fullName>
    </submittedName>
</protein>
<keyword evidence="3 6" id="KW-0812">Transmembrane</keyword>
<feature type="transmembrane region" description="Helical" evidence="6">
    <location>
        <begin position="6"/>
        <end position="25"/>
    </location>
</feature>
<evidence type="ECO:0000313" key="8">
    <source>
        <dbReference type="Proteomes" id="UP001279681"/>
    </source>
</evidence>
<evidence type="ECO:0000256" key="4">
    <source>
        <dbReference type="ARBA" id="ARBA00022989"/>
    </source>
</evidence>
<dbReference type="RefSeq" id="WP_320313017.1">
    <property type="nucleotide sequence ID" value="NZ_JAVIKH010000003.1"/>
</dbReference>
<keyword evidence="4 6" id="KW-1133">Transmembrane helix</keyword>
<evidence type="ECO:0000256" key="5">
    <source>
        <dbReference type="ARBA" id="ARBA00023136"/>
    </source>
</evidence>
<feature type="transmembrane region" description="Helical" evidence="6">
    <location>
        <begin position="147"/>
        <end position="169"/>
    </location>
</feature>
<dbReference type="Proteomes" id="UP001279681">
    <property type="component" value="Unassembled WGS sequence"/>
</dbReference>
<evidence type="ECO:0000256" key="3">
    <source>
        <dbReference type="ARBA" id="ARBA00022692"/>
    </source>
</evidence>
<evidence type="ECO:0000256" key="6">
    <source>
        <dbReference type="SAM" id="Phobius"/>
    </source>
</evidence>
<evidence type="ECO:0000256" key="1">
    <source>
        <dbReference type="ARBA" id="ARBA00004651"/>
    </source>
</evidence>
<gene>
    <name evidence="7" type="ORF">RFV38_03690</name>
</gene>
<reference evidence="8" key="1">
    <citation type="submission" date="2023-07" db="EMBL/GenBank/DDBJ databases">
        <authorList>
            <person name="Colorado M.A."/>
            <person name="Villamil L.M."/>
            <person name="Melo J.F."/>
            <person name="Rodriguez J.A."/>
            <person name="Ruiz R.Y."/>
        </authorList>
    </citation>
    <scope>NUCLEOTIDE SEQUENCE [LARGE SCALE GENOMIC DNA]</scope>
    <source>
        <strain evidence="8">C33</strain>
    </source>
</reference>
<feature type="transmembrane region" description="Helical" evidence="6">
    <location>
        <begin position="37"/>
        <end position="58"/>
    </location>
</feature>
<dbReference type="EMBL" id="JAVIKH010000003">
    <property type="protein sequence ID" value="MDX8335610.1"/>
    <property type="molecule type" value="Genomic_DNA"/>
</dbReference>
<dbReference type="Pfam" id="PF01810">
    <property type="entry name" value="LysE"/>
    <property type="match status" value="1"/>
</dbReference>
<name>A0ABU4W7U8_9FUSO</name>
<comment type="subcellular location">
    <subcellularLocation>
        <location evidence="1">Cell membrane</location>
        <topology evidence="1">Multi-pass membrane protein</topology>
    </subcellularLocation>
</comment>